<organism evidence="3 4">
    <name type="scientific">Haloechinothrix salitolerans</name>
    <dbReference type="NCBI Taxonomy" id="926830"/>
    <lineage>
        <taxon>Bacteria</taxon>
        <taxon>Bacillati</taxon>
        <taxon>Actinomycetota</taxon>
        <taxon>Actinomycetes</taxon>
        <taxon>Pseudonocardiales</taxon>
        <taxon>Pseudonocardiaceae</taxon>
        <taxon>Haloechinothrix</taxon>
    </lineage>
</organism>
<gene>
    <name evidence="3" type="ORF">ACFQGD_15820</name>
</gene>
<feature type="compositionally biased region" description="Basic and acidic residues" evidence="1">
    <location>
        <begin position="1"/>
        <end position="22"/>
    </location>
</feature>
<feature type="domain" description="ER-bound oxygenase mpaB/mpaB'/Rubber oxygenase catalytic" evidence="2">
    <location>
        <begin position="49"/>
        <end position="283"/>
    </location>
</feature>
<comment type="caution">
    <text evidence="3">The sequence shown here is derived from an EMBL/GenBank/DDBJ whole genome shotgun (WGS) entry which is preliminary data.</text>
</comment>
<dbReference type="Proteomes" id="UP001596337">
    <property type="component" value="Unassembled WGS sequence"/>
</dbReference>
<dbReference type="GO" id="GO:0016491">
    <property type="term" value="F:oxidoreductase activity"/>
    <property type="evidence" value="ECO:0007669"/>
    <property type="project" value="UniProtKB-KW"/>
</dbReference>
<dbReference type="Pfam" id="PF09995">
    <property type="entry name" value="MPAB_Lcp_cat"/>
    <property type="match status" value="1"/>
</dbReference>
<dbReference type="RefSeq" id="WP_345390451.1">
    <property type="nucleotide sequence ID" value="NZ_BAABLA010000005.1"/>
</dbReference>
<evidence type="ECO:0000313" key="4">
    <source>
        <dbReference type="Proteomes" id="UP001596337"/>
    </source>
</evidence>
<dbReference type="PANTHER" id="PTHR36151">
    <property type="entry name" value="BLR2777 PROTEIN"/>
    <property type="match status" value="1"/>
</dbReference>
<reference evidence="4" key="1">
    <citation type="journal article" date="2019" name="Int. J. Syst. Evol. Microbiol.">
        <title>The Global Catalogue of Microorganisms (GCM) 10K type strain sequencing project: providing services to taxonomists for standard genome sequencing and annotation.</title>
        <authorList>
            <consortium name="The Broad Institute Genomics Platform"/>
            <consortium name="The Broad Institute Genome Sequencing Center for Infectious Disease"/>
            <person name="Wu L."/>
            <person name="Ma J."/>
        </authorList>
    </citation>
    <scope>NUCLEOTIDE SEQUENCE [LARGE SCALE GENOMIC DNA]</scope>
    <source>
        <strain evidence="4">KCTC 32255</strain>
    </source>
</reference>
<feature type="region of interest" description="Disordered" evidence="1">
    <location>
        <begin position="1"/>
        <end position="41"/>
    </location>
</feature>
<keyword evidence="4" id="KW-1185">Reference proteome</keyword>
<accession>A0ABW2C237</accession>
<dbReference type="EMBL" id="JBHSXX010000001">
    <property type="protein sequence ID" value="MFC6868607.1"/>
    <property type="molecule type" value="Genomic_DNA"/>
</dbReference>
<evidence type="ECO:0000259" key="2">
    <source>
        <dbReference type="Pfam" id="PF09995"/>
    </source>
</evidence>
<proteinExistence type="predicted"/>
<keyword evidence="3" id="KW-0560">Oxidoreductase</keyword>
<dbReference type="InterPro" id="IPR018713">
    <property type="entry name" value="MPAB/Lcp_cat_dom"/>
</dbReference>
<evidence type="ECO:0000256" key="1">
    <source>
        <dbReference type="SAM" id="MobiDB-lite"/>
    </source>
</evidence>
<evidence type="ECO:0000313" key="3">
    <source>
        <dbReference type="EMBL" id="MFC6868607.1"/>
    </source>
</evidence>
<protein>
    <submittedName>
        <fullName evidence="3">Oxygenase MpaB family protein</fullName>
        <ecNumber evidence="3">1.-.-.-</ecNumber>
    </submittedName>
</protein>
<sequence>MSHDVARQDDGTRDAGSRDSRPRNAGLATPERGTREVEPTPLGPDSLTWRYFGDWRGLLLALWAGSMQNMHPGLGAGVEEHSHFFEERFARLFRSLYPIGGVVYDGPKAHETALQVRGYHDTIKGVDKHGRRYHALDPDTYYWAHATFFLVTLHTAEVFAGGLSEADKRRLFDEHVQWYRLYGMSMRPVPETWEDFLDYYDRMCTEVLEDNKATRDVLDLSDLPKPPFAAWVPDPLWRVLRIPIARGYVWLSVGFYHPAVRRRLGYRWTSRDARLHRFAGKVINVMFSLLPFERRFHPRARAGWQRARGVRAAEAPLVETPARNLPPLARRDDPKHYSPRV</sequence>
<dbReference type="EC" id="1.-.-.-" evidence="3"/>
<name>A0ABW2C237_9PSEU</name>
<dbReference type="PANTHER" id="PTHR36151:SF3">
    <property type="entry name" value="ER-BOUND OXYGENASE MPAB_MPAB'_RUBBER OXYGENASE CATALYTIC DOMAIN-CONTAINING PROTEIN"/>
    <property type="match status" value="1"/>
</dbReference>